<dbReference type="Pfam" id="PF08335">
    <property type="entry name" value="GlnD_UR_UTase"/>
    <property type="match status" value="2"/>
</dbReference>
<dbReference type="Gene3D" id="3.30.460.10">
    <property type="entry name" value="Beta Polymerase, domain 2"/>
    <property type="match status" value="2"/>
</dbReference>
<name>W6M900_9GAMM</name>
<keyword evidence="5 7" id="KW-0460">Magnesium</keyword>
<dbReference type="EC" id="2.7.7.42" evidence="7"/>
<dbReference type="GO" id="GO:0000287">
    <property type="term" value="F:magnesium ion binding"/>
    <property type="evidence" value="ECO:0007669"/>
    <property type="project" value="UniProtKB-UniRule"/>
</dbReference>
<dbReference type="STRING" id="1400863.BN873_270011"/>
<dbReference type="SUPFAM" id="SSF81593">
    <property type="entry name" value="Nucleotidyltransferase substrate binding subunit/domain"/>
    <property type="match status" value="2"/>
</dbReference>
<keyword evidence="3 7" id="KW-0547">Nucleotide-binding</keyword>
<dbReference type="EMBL" id="CBTJ020000033">
    <property type="protein sequence ID" value="CDI02215.1"/>
    <property type="molecule type" value="Genomic_DNA"/>
</dbReference>
<dbReference type="FunFam" id="1.20.120.330:FF:000005">
    <property type="entry name" value="Bifunctional glutamine synthetase adenylyltransferase/adenylyl-removing enzyme"/>
    <property type="match status" value="1"/>
</dbReference>
<dbReference type="GO" id="GO:0008882">
    <property type="term" value="F:[glutamate-ammonia-ligase] adenylyltransferase activity"/>
    <property type="evidence" value="ECO:0007669"/>
    <property type="project" value="UniProtKB-UniRule"/>
</dbReference>
<keyword evidence="4 7" id="KW-0067">ATP-binding</keyword>
<organism evidence="10 11">
    <name type="scientific">Candidatus Competibacter denitrificans Run_A_D11</name>
    <dbReference type="NCBI Taxonomy" id="1400863"/>
    <lineage>
        <taxon>Bacteria</taxon>
        <taxon>Pseudomonadati</taxon>
        <taxon>Pseudomonadota</taxon>
        <taxon>Gammaproteobacteria</taxon>
        <taxon>Candidatus Competibacteraceae</taxon>
        <taxon>Candidatus Competibacter</taxon>
    </lineage>
</organism>
<dbReference type="GO" id="GO:0047388">
    <property type="term" value="F:[glutamine synthetase]-adenylyl-L-tyrosine phosphorylase activity"/>
    <property type="evidence" value="ECO:0007669"/>
    <property type="project" value="UniProtKB-EC"/>
</dbReference>
<evidence type="ECO:0000256" key="5">
    <source>
        <dbReference type="ARBA" id="ARBA00022842"/>
    </source>
</evidence>
<dbReference type="InterPro" id="IPR013546">
    <property type="entry name" value="PII_UdlTrfase/GS_AdlTrfase"/>
</dbReference>
<dbReference type="GO" id="GO:0005524">
    <property type="term" value="F:ATP binding"/>
    <property type="evidence" value="ECO:0007669"/>
    <property type="project" value="UniProtKB-UniRule"/>
</dbReference>
<dbReference type="PANTHER" id="PTHR30621:SF0">
    <property type="entry name" value="BIFUNCTIONAL GLUTAMINE SYNTHETASE ADENYLYLTRANSFERASE_ADENYLYL-REMOVING ENZYME"/>
    <property type="match status" value="1"/>
</dbReference>
<dbReference type="Gene3D" id="1.20.120.1510">
    <property type="match status" value="1"/>
</dbReference>
<dbReference type="GO" id="GO:0000820">
    <property type="term" value="P:regulation of glutamine family amino acid metabolic process"/>
    <property type="evidence" value="ECO:0007669"/>
    <property type="project" value="UniProtKB-UniRule"/>
</dbReference>
<evidence type="ECO:0000256" key="2">
    <source>
        <dbReference type="ARBA" id="ARBA00022695"/>
    </source>
</evidence>
<comment type="catalytic activity">
    <reaction evidence="7">
        <text>[glutamine synthetase]-O(4)-(5'-adenylyl)-L-tyrosine + phosphate = [glutamine synthetase]-L-tyrosine + ADP</text>
        <dbReference type="Rhea" id="RHEA:43716"/>
        <dbReference type="Rhea" id="RHEA-COMP:10660"/>
        <dbReference type="Rhea" id="RHEA-COMP:10661"/>
        <dbReference type="ChEBI" id="CHEBI:43474"/>
        <dbReference type="ChEBI" id="CHEBI:46858"/>
        <dbReference type="ChEBI" id="CHEBI:83624"/>
        <dbReference type="ChEBI" id="CHEBI:456216"/>
        <dbReference type="EC" id="2.7.7.89"/>
    </reaction>
</comment>
<keyword evidence="11" id="KW-1185">Reference proteome</keyword>
<dbReference type="EC" id="2.7.7.89" evidence="7"/>
<comment type="catalytic activity">
    <reaction evidence="7">
        <text>[glutamine synthetase]-L-tyrosine + ATP = [glutamine synthetase]-O(4)-(5'-adenylyl)-L-tyrosine + diphosphate</text>
        <dbReference type="Rhea" id="RHEA:18589"/>
        <dbReference type="Rhea" id="RHEA-COMP:10660"/>
        <dbReference type="Rhea" id="RHEA-COMP:10661"/>
        <dbReference type="ChEBI" id="CHEBI:30616"/>
        <dbReference type="ChEBI" id="CHEBI:33019"/>
        <dbReference type="ChEBI" id="CHEBI:46858"/>
        <dbReference type="ChEBI" id="CHEBI:83624"/>
        <dbReference type="EC" id="2.7.7.42"/>
    </reaction>
</comment>
<reference evidence="10" key="1">
    <citation type="submission" date="2013-07" db="EMBL/GenBank/DDBJ databases">
        <authorList>
            <person name="McIlroy S."/>
        </authorList>
    </citation>
    <scope>NUCLEOTIDE SEQUENCE [LARGE SCALE GENOMIC DNA]</scope>
    <source>
        <strain evidence="10">Run_A_D11</strain>
    </source>
</reference>
<evidence type="ECO:0000256" key="7">
    <source>
        <dbReference type="HAMAP-Rule" id="MF_00802"/>
    </source>
</evidence>
<feature type="domain" description="PII-uridylyltransferase/Glutamine-synthetase adenylyltransferase" evidence="9">
    <location>
        <begin position="845"/>
        <end position="937"/>
    </location>
</feature>
<dbReference type="FunFam" id="3.30.460.10:FF:000009">
    <property type="entry name" value="Bifunctional glutamine synthetase adenylyltransferase/adenylyl-removing enzyme"/>
    <property type="match status" value="2"/>
</dbReference>
<protein>
    <recommendedName>
        <fullName evidence="7">Bifunctional glutamine synthetase adenylyltransferase/adenylyl-removing enzyme</fullName>
    </recommendedName>
    <alternativeName>
        <fullName evidence="7">ATP:glutamine synthetase adenylyltransferase</fullName>
    </alternativeName>
    <alternativeName>
        <fullName evidence="7">ATase</fullName>
    </alternativeName>
    <domain>
        <recommendedName>
            <fullName evidence="7">Glutamine synthetase adenylyl-L-tyrosine phosphorylase</fullName>
            <ecNumber evidence="7">2.7.7.89</ecNumber>
        </recommendedName>
        <alternativeName>
            <fullName evidence="7">Adenylyl removase</fullName>
            <shortName evidence="7">AR</shortName>
            <shortName evidence="7">AT-N</shortName>
        </alternativeName>
    </domain>
    <domain>
        <recommendedName>
            <fullName evidence="7">Glutamine synthetase adenylyl transferase</fullName>
            <ecNumber evidence="7">2.7.7.42</ecNumber>
        </recommendedName>
        <alternativeName>
            <fullName evidence="7">Adenylyl transferase</fullName>
            <shortName evidence="7">AT</shortName>
            <shortName evidence="7">AT-C</shortName>
        </alternativeName>
    </domain>
</protein>
<dbReference type="Pfam" id="PF03710">
    <property type="entry name" value="GlnE"/>
    <property type="match status" value="2"/>
</dbReference>
<dbReference type="NCBIfam" id="NF008292">
    <property type="entry name" value="PRK11072.1"/>
    <property type="match status" value="1"/>
</dbReference>
<comment type="caution">
    <text evidence="10">The sequence shown here is derived from an EMBL/GenBank/DDBJ whole genome shotgun (WGS) entry which is preliminary data.</text>
</comment>
<comment type="similarity">
    <text evidence="7">Belongs to the GlnE family.</text>
</comment>
<evidence type="ECO:0000256" key="6">
    <source>
        <dbReference type="ARBA" id="ARBA00023268"/>
    </source>
</evidence>
<evidence type="ECO:0000259" key="8">
    <source>
        <dbReference type="Pfam" id="PF03710"/>
    </source>
</evidence>
<evidence type="ECO:0000256" key="4">
    <source>
        <dbReference type="ARBA" id="ARBA00022840"/>
    </source>
</evidence>
<dbReference type="InterPro" id="IPR023057">
    <property type="entry name" value="GlnE"/>
</dbReference>
<dbReference type="PANTHER" id="PTHR30621">
    <property type="entry name" value="GLUTAMINE SYNTHETASE ADENYLYLTRANSFERASE"/>
    <property type="match status" value="1"/>
</dbReference>
<dbReference type="Proteomes" id="UP000035760">
    <property type="component" value="Unassembled WGS sequence"/>
</dbReference>
<dbReference type="HAMAP" id="MF_00802">
    <property type="entry name" value="GlnE"/>
    <property type="match status" value="1"/>
</dbReference>
<dbReference type="GO" id="GO:0005829">
    <property type="term" value="C:cytosol"/>
    <property type="evidence" value="ECO:0007669"/>
    <property type="project" value="TreeGrafter"/>
</dbReference>
<feature type="region of interest" description="Adenylyl transferase" evidence="7">
    <location>
        <begin position="468"/>
        <end position="972"/>
    </location>
</feature>
<reference evidence="10" key="2">
    <citation type="submission" date="2014-03" db="EMBL/GenBank/DDBJ databases">
        <title>Candidatus Competibacter-lineage genomes retrieved from metagenomes reveal functional metabolic diversity.</title>
        <authorList>
            <person name="McIlroy S.J."/>
            <person name="Albertsen M."/>
            <person name="Andresen E.K."/>
            <person name="Saunders A.M."/>
            <person name="Kristiansen R."/>
            <person name="Stokholm-Bjerregaard M."/>
            <person name="Nielsen K.L."/>
            <person name="Nielsen P.H."/>
        </authorList>
    </citation>
    <scope>NUCLEOTIDE SEQUENCE</scope>
    <source>
        <strain evidence="10">Run_A_D11</strain>
    </source>
</reference>
<feature type="domain" description="PII-uridylyltransferase/Glutamine-synthetase adenylyltransferase" evidence="9">
    <location>
        <begin position="311"/>
        <end position="450"/>
    </location>
</feature>
<dbReference type="AlphaFoldDB" id="W6M900"/>
<dbReference type="SUPFAM" id="SSF81301">
    <property type="entry name" value="Nucleotidyltransferase"/>
    <property type="match status" value="2"/>
</dbReference>
<evidence type="ECO:0000256" key="3">
    <source>
        <dbReference type="ARBA" id="ARBA00022741"/>
    </source>
</evidence>
<evidence type="ECO:0000313" key="11">
    <source>
        <dbReference type="Proteomes" id="UP000035760"/>
    </source>
</evidence>
<sequence>MAELKGTLERLPGPLRAEVARYWESFAAAADSAGVVRPTGGFLEQMIKVWASSEFVARTCIRDPATLMAAFDRGDLATRYAADEYQARLERLLVDAVDENQLGVALRRFRRWEMTRIAWRDLAGLAGLEETLGDLSELAEQLIDAALARLGEWHCRRYGQPRDADGQPQRLVVLGMGKLGGRELNFSSDIDLIYTYPRQGQTDGDRSVSNEEFFRRLGQRVSKLLAEPTAEGFVYRVDLRLRPFGDSGPLAMSFTAFEDYYQNHGRDWERYAMIKARVVAGDRVAGERLLADLRPFVYRRYLDYSAFASLRDMKVLIAQEIERKGMRGNVKLGPGGIREIEFIGQAFQLIYGGREPALRERSILRVLDILATSGRLPVIAVTELKQAYDFLRRVENRLQAWADQQTHHLPEDDLAQLRLAFAMGFANWRAFTAELTRHGEAVTQQFTQVFGDPAATDAKPQGTRADLALLWQADPTEDNALRLLAERGFENPALAWNRLQALKNGFSYRAMSQRGRERLDELIPRVLTAVSAIAQPTSTLERVLDLLESVARRSVYLALLTDHPQALAQLVKLCAASSWIGKHLARYPLLLDDLLNPTTLYAPLDRQGLALDLERQLARVPVDDSEERLNALRYFKQTQVLRVAAADVSGAMPLMIVSDHLTEIAEVLLRKVLELAWADLLPKFGQPRCMSDGVERDARFAIVAYGKLGGIELNYGSDLDLVFLHDSAGDRQLTTGPRQIDNPSFFAKLVQRVIYWLTTRTGAGDLYEVDTRLRPSGRAGLLVISFEAFAEYQYHQAWTWEHQALTRARAVAGPPELAERYQALRRDVLRMARNPQTLRCDVCEMRERMRAELDASNAETFDLKQGCGGIADIEFMVQYKVLANAQRYPDLVIYPDNIRQLDGLERSGSLSIADAARLRNAYRNLRRRIHLLKLQEQSACVPVAEASDARKAVVGIWRRLMEDAATIPASET</sequence>
<dbReference type="GO" id="GO:0016874">
    <property type="term" value="F:ligase activity"/>
    <property type="evidence" value="ECO:0007669"/>
    <property type="project" value="UniProtKB-KW"/>
</dbReference>
<dbReference type="OrthoDB" id="9759366at2"/>
<dbReference type="RefSeq" id="WP_048672156.1">
    <property type="nucleotide sequence ID" value="NZ_CBTJ020000033.1"/>
</dbReference>
<keyword evidence="2 7" id="KW-0548">Nucleotidyltransferase</keyword>
<feature type="domain" description="Glutamate-ammonia ligase adenylyltransferase repeated" evidence="8">
    <location>
        <begin position="568"/>
        <end position="820"/>
    </location>
</feature>
<dbReference type="InterPro" id="IPR005190">
    <property type="entry name" value="GlnE_rpt_dom"/>
</dbReference>
<keyword evidence="6 7" id="KW-0511">Multifunctional enzyme</keyword>
<gene>
    <name evidence="7 10" type="primary">glnE</name>
    <name evidence="10" type="ORF">BN873_270011</name>
</gene>
<dbReference type="CDD" id="cd05401">
    <property type="entry name" value="NT_GlnE_GlnD_like"/>
    <property type="match status" value="2"/>
</dbReference>
<keyword evidence="1 7" id="KW-0808">Transferase</keyword>
<comment type="function">
    <text evidence="7">Involved in the regulation of glutamine synthetase GlnA, a key enzyme in the process to assimilate ammonia. When cellular nitrogen levels are high, the C-terminal adenylyl transferase (AT) inactivates GlnA by covalent transfer of an adenylyl group from ATP to specific tyrosine residue of GlnA, thus reducing its activity. Conversely, when nitrogen levels are low, the N-terminal adenylyl removase (AR) activates GlnA by removing the adenylyl group by phosphorolysis, increasing its activity. The regulatory region of GlnE binds the signal transduction protein PII (GlnB) which indicates the nitrogen status of the cell.</text>
</comment>
<dbReference type="Gene3D" id="1.20.120.330">
    <property type="entry name" value="Nucleotidyltransferases domain 2"/>
    <property type="match status" value="2"/>
</dbReference>
<feature type="region of interest" description="Adenylyl removase" evidence="7">
    <location>
        <begin position="1"/>
        <end position="454"/>
    </location>
</feature>
<comment type="cofactor">
    <cofactor evidence="7">
        <name>Mg(2+)</name>
        <dbReference type="ChEBI" id="CHEBI:18420"/>
    </cofactor>
</comment>
<evidence type="ECO:0000256" key="1">
    <source>
        <dbReference type="ARBA" id="ARBA00022679"/>
    </source>
</evidence>
<evidence type="ECO:0000313" key="10">
    <source>
        <dbReference type="EMBL" id="CDI02215.1"/>
    </source>
</evidence>
<dbReference type="InterPro" id="IPR043519">
    <property type="entry name" value="NT_sf"/>
</dbReference>
<accession>W6M900</accession>
<evidence type="ECO:0000259" key="9">
    <source>
        <dbReference type="Pfam" id="PF08335"/>
    </source>
</evidence>
<proteinExistence type="inferred from homology"/>
<feature type="domain" description="Glutamate-ammonia ligase adenylyltransferase repeated" evidence="8">
    <location>
        <begin position="43"/>
        <end position="289"/>
    </location>
</feature>